<dbReference type="Proteomes" id="UP000490060">
    <property type="component" value="Unassembled WGS sequence"/>
</dbReference>
<feature type="chain" id="PRO_5014122730" description="Ig-like domain-containing protein" evidence="1">
    <location>
        <begin position="20"/>
        <end position="840"/>
    </location>
</feature>
<dbReference type="InterPro" id="IPR026341">
    <property type="entry name" value="T9SS_type_B"/>
</dbReference>
<evidence type="ECO:0008006" key="4">
    <source>
        <dbReference type="Google" id="ProtNLM"/>
    </source>
</evidence>
<dbReference type="Pfam" id="PF13585">
    <property type="entry name" value="CHU_C"/>
    <property type="match status" value="1"/>
</dbReference>
<organism evidence="2 3">
    <name type="scientific">Tenacibaculum finnmarkense genomovar ulcerans</name>
    <dbReference type="NCBI Taxonomy" id="2781388"/>
    <lineage>
        <taxon>Bacteria</taxon>
        <taxon>Pseudomonadati</taxon>
        <taxon>Bacteroidota</taxon>
        <taxon>Flavobacteriia</taxon>
        <taxon>Flavobacteriales</taxon>
        <taxon>Flavobacteriaceae</taxon>
        <taxon>Tenacibaculum</taxon>
        <taxon>Tenacibaculum finnmarkense</taxon>
    </lineage>
</organism>
<protein>
    <recommendedName>
        <fullName evidence="4">Ig-like domain-containing protein</fullName>
    </recommendedName>
</protein>
<sequence>MKKILPLFLLFFYIPFLYSQNDCTDAIIVCGNSGYSDLTVSGAGTQELTNSNSCSSEENNSVWFQLTIKTAGTLGFTLTPKNNAITEDFDFFIFGPNATCANLGTAIRCSTTNPSASNQTDNLTGMNFIETDTSEGPGPSGNSFLKALDVKVGESYFLVIDRPVGNSSFNLTWTGTASFFDAPIINPIILSNDALNLSQCDTDGVDDAMTTFNLTKNDIVLGNQTNTLLSYHKSSNDAILGSNPISNTNSYKNTRNPQTIFVRLTSSITKCFITQSFNLKVTSYTNIGTPTNLISCTSTGFNEFNLDDNSFISSDTTDQIAYFSSENDAQSNSNPLPIKYTNKTAFTTEKIWVRVTNTSGCFSLKSFDLITKPLPIVKNIVHLKQCATTSNLHTTVNLTLAEKNISTNYSNEAFKYYATKNNAINNTAEITNPITHPVNNGATIWVRTITNKNCYLISKIAITVGFTPNITYSKTMTSCDDFLDINGNNTNQNNDTDGISYFDLSDVQEEIKKTFPISNRANLDVLIFEKSTDRDAIINPIKNISKYRNKNKPAKTAQPLYIKVIDKTNNDCFGVGSFLIKVNTLPVFQLNDTALICYGKPIELKPTIAMNIYSYQWRLKGNPTILSTNYFYNTTQAGTYIFTAKNNAGCTRTRQIIVSESKKPNLNDAGVLILDDNNNHGENSYQIKIITANQYLGTDQYQFSLIDQQGVQTNFQNSPIFNNITAGLYTVVVNNKNGCLPDATLIVSVIQYPKFFTPNGDGINDIWKIKGVNSYFYRSSTTLIFDRFGKSLAIIPIDSKGWDGRHNGKELPSNDYWFKTILIDKKGKTHRRQGHFSLLR</sequence>
<evidence type="ECO:0000256" key="1">
    <source>
        <dbReference type="SAM" id="SignalP"/>
    </source>
</evidence>
<reference evidence="2 3" key="1">
    <citation type="submission" date="2017-11" db="EMBL/GenBank/DDBJ databases">
        <authorList>
            <person name="Duchaud E."/>
        </authorList>
    </citation>
    <scope>NUCLEOTIDE SEQUENCE [LARGE SCALE GENOMIC DNA]</scope>
    <source>
        <strain evidence="2 3">TNO010</strain>
    </source>
</reference>
<feature type="signal peptide" evidence="1">
    <location>
        <begin position="1"/>
        <end position="19"/>
    </location>
</feature>
<gene>
    <name evidence="2" type="ORF">TNO010_400122</name>
</gene>
<dbReference type="NCBIfam" id="TIGR04131">
    <property type="entry name" value="Bac_Flav_CTERM"/>
    <property type="match status" value="1"/>
</dbReference>
<dbReference type="AlphaFoldDB" id="A0A2I2MAQ3"/>
<evidence type="ECO:0000313" key="3">
    <source>
        <dbReference type="Proteomes" id="UP000490060"/>
    </source>
</evidence>
<accession>A0A2I2MAQ3</accession>
<evidence type="ECO:0000313" key="2">
    <source>
        <dbReference type="EMBL" id="SOU89546.1"/>
    </source>
</evidence>
<proteinExistence type="predicted"/>
<dbReference type="RefSeq" id="WP_172505759.1">
    <property type="nucleotide sequence ID" value="NZ_OENE01000035.1"/>
</dbReference>
<dbReference type="EMBL" id="OENE01000035">
    <property type="protein sequence ID" value="SOU89546.1"/>
    <property type="molecule type" value="Genomic_DNA"/>
</dbReference>
<keyword evidence="1" id="KW-0732">Signal</keyword>
<name>A0A2I2MAQ3_9FLAO</name>